<evidence type="ECO:0000313" key="5">
    <source>
        <dbReference type="Proteomes" id="UP000027361"/>
    </source>
</evidence>
<dbReference type="STRING" id="1037660.A0A066VFU9"/>
<sequence>MEGAHKAAVLAVAQVGEEDGVHGETACGRLNAVRRRLLASAGMDGSVVLYDCFNGKHVQTLRHHNKFVVRVAFDASGRYLASAGYDRRINIYLREEEEDPKDLAVSYELVHTIETASNPEAILFVQSGEVTDSQNNAVQLDLRDWLVYTIRGDCFLHYVALPTHRQVESSNEERVIADWEELRYNTNPSRDDYHVSYSLLDLALHPSGMYLSAQTGDHAFSSSLSQSGITSSFAASPTSLSRLLLMPVHSDVRAATLWTAAPYSPYVSPRHAWMPSGRGACVNGEDGSVRLVDLQGKVRAVIYAHGQPASSAGDGLRSSVEWSRGGRGNTIVKDVVALDECTIASCGFDRTVRVCTLAS</sequence>
<evidence type="ECO:0000256" key="3">
    <source>
        <dbReference type="PROSITE-ProRule" id="PRU00221"/>
    </source>
</evidence>
<evidence type="ECO:0000313" key="4">
    <source>
        <dbReference type="EMBL" id="KDN40617.1"/>
    </source>
</evidence>
<keyword evidence="1 3" id="KW-0853">WD repeat</keyword>
<evidence type="ECO:0000256" key="2">
    <source>
        <dbReference type="ARBA" id="ARBA00022737"/>
    </source>
</evidence>
<keyword evidence="5" id="KW-1185">Reference proteome</keyword>
<name>A0A066VFU9_TILAU</name>
<dbReference type="SMART" id="SM00320">
    <property type="entry name" value="WD40"/>
    <property type="match status" value="3"/>
</dbReference>
<keyword evidence="2" id="KW-0677">Repeat</keyword>
<dbReference type="HOGENOM" id="CLU_029207_0_0_1"/>
<feature type="repeat" description="WD" evidence="3">
    <location>
        <begin position="61"/>
        <end position="92"/>
    </location>
</feature>
<dbReference type="PANTHER" id="PTHR19848:SF8">
    <property type="entry name" value="F-BOX AND WD REPEAT DOMAIN CONTAINING 7"/>
    <property type="match status" value="1"/>
</dbReference>
<evidence type="ECO:0000256" key="1">
    <source>
        <dbReference type="ARBA" id="ARBA00022574"/>
    </source>
</evidence>
<dbReference type="InterPro" id="IPR015943">
    <property type="entry name" value="WD40/YVTN_repeat-like_dom_sf"/>
</dbReference>
<dbReference type="EMBL" id="JMSN01000089">
    <property type="protein sequence ID" value="KDN40617.1"/>
    <property type="molecule type" value="Genomic_DNA"/>
</dbReference>
<dbReference type="InterPro" id="IPR036322">
    <property type="entry name" value="WD40_repeat_dom_sf"/>
</dbReference>
<reference evidence="4 5" key="1">
    <citation type="submission" date="2014-05" db="EMBL/GenBank/DDBJ databases">
        <title>Draft genome sequence of a rare smut relative, Tilletiaria anomala UBC 951.</title>
        <authorList>
            <consortium name="DOE Joint Genome Institute"/>
            <person name="Toome M."/>
            <person name="Kuo A."/>
            <person name="Henrissat B."/>
            <person name="Lipzen A."/>
            <person name="Tritt A."/>
            <person name="Yoshinaga Y."/>
            <person name="Zane M."/>
            <person name="Barry K."/>
            <person name="Grigoriev I.V."/>
            <person name="Spatafora J.W."/>
            <person name="Aimea M.C."/>
        </authorList>
    </citation>
    <scope>NUCLEOTIDE SEQUENCE [LARGE SCALE GENOMIC DNA]</scope>
    <source>
        <strain evidence="4 5">UBC 951</strain>
    </source>
</reference>
<comment type="caution">
    <text evidence="4">The sequence shown here is derived from an EMBL/GenBank/DDBJ whole genome shotgun (WGS) entry which is preliminary data.</text>
</comment>
<dbReference type="InterPro" id="IPR001680">
    <property type="entry name" value="WD40_rpt"/>
</dbReference>
<dbReference type="SUPFAM" id="SSF50978">
    <property type="entry name" value="WD40 repeat-like"/>
    <property type="match status" value="1"/>
</dbReference>
<dbReference type="Gene3D" id="2.130.10.10">
    <property type="entry name" value="YVTN repeat-like/Quinoprotein amine dehydrogenase"/>
    <property type="match status" value="1"/>
</dbReference>
<dbReference type="AlphaFoldDB" id="A0A066VFU9"/>
<organism evidence="4 5">
    <name type="scientific">Tilletiaria anomala (strain ATCC 24038 / CBS 436.72 / UBC 951)</name>
    <dbReference type="NCBI Taxonomy" id="1037660"/>
    <lineage>
        <taxon>Eukaryota</taxon>
        <taxon>Fungi</taxon>
        <taxon>Dikarya</taxon>
        <taxon>Basidiomycota</taxon>
        <taxon>Ustilaginomycotina</taxon>
        <taxon>Exobasidiomycetes</taxon>
        <taxon>Georgefischeriales</taxon>
        <taxon>Tilletiariaceae</taxon>
        <taxon>Tilletiaria</taxon>
    </lineage>
</organism>
<protein>
    <submittedName>
        <fullName evidence="4">Uncharacterized protein</fullName>
    </submittedName>
</protein>
<gene>
    <name evidence="4" type="ORF">K437DRAFT_238797</name>
</gene>
<proteinExistence type="predicted"/>
<dbReference type="Pfam" id="PF00400">
    <property type="entry name" value="WD40"/>
    <property type="match status" value="1"/>
</dbReference>
<accession>A0A066VFU9</accession>
<dbReference type="GeneID" id="25262989"/>
<dbReference type="PANTHER" id="PTHR19848">
    <property type="entry name" value="WD40 REPEAT PROTEIN"/>
    <property type="match status" value="1"/>
</dbReference>
<dbReference type="OrthoDB" id="1932312at2759"/>
<dbReference type="RefSeq" id="XP_013241460.1">
    <property type="nucleotide sequence ID" value="XM_013386006.1"/>
</dbReference>
<dbReference type="PROSITE" id="PS50082">
    <property type="entry name" value="WD_REPEATS_2"/>
    <property type="match status" value="1"/>
</dbReference>
<dbReference type="InParanoid" id="A0A066VFU9"/>
<dbReference type="Proteomes" id="UP000027361">
    <property type="component" value="Unassembled WGS sequence"/>
</dbReference>